<gene>
    <name evidence="1" type="ordered locus">Maqu_1507</name>
</gene>
<proteinExistence type="predicted"/>
<dbReference type="RefSeq" id="WP_011784993.1">
    <property type="nucleotide sequence ID" value="NC_008740.1"/>
</dbReference>
<organism evidence="1 2">
    <name type="scientific">Marinobacter nauticus (strain ATCC 700491 / DSM 11845 / VT8)</name>
    <name type="common">Marinobacter aquaeolei</name>
    <dbReference type="NCBI Taxonomy" id="351348"/>
    <lineage>
        <taxon>Bacteria</taxon>
        <taxon>Pseudomonadati</taxon>
        <taxon>Pseudomonadota</taxon>
        <taxon>Gammaproteobacteria</taxon>
        <taxon>Pseudomonadales</taxon>
        <taxon>Marinobacteraceae</taxon>
        <taxon>Marinobacter</taxon>
    </lineage>
</organism>
<dbReference type="EMBL" id="CP000514">
    <property type="protein sequence ID" value="ABM18591.1"/>
    <property type="molecule type" value="Genomic_DNA"/>
</dbReference>
<dbReference type="STRING" id="351348.Maqu_1507"/>
<evidence type="ECO:0000313" key="1">
    <source>
        <dbReference type="EMBL" id="ABM18591.1"/>
    </source>
</evidence>
<protein>
    <submittedName>
        <fullName evidence="1">Uncharacterized protein</fullName>
    </submittedName>
</protein>
<dbReference type="Proteomes" id="UP000000998">
    <property type="component" value="Chromosome"/>
</dbReference>
<reference evidence="2" key="1">
    <citation type="journal article" date="2011" name="Appl. Environ. Microbiol.">
        <title>Genomic potential of Marinobacter aquaeolei, a biogeochemical 'opportunitroph'.</title>
        <authorList>
            <person name="Singer E."/>
            <person name="Webb E.A."/>
            <person name="Nelson W.C."/>
            <person name="Heidelberg J.F."/>
            <person name="Ivanova N."/>
            <person name="Pati A."/>
            <person name="Edwards K.J."/>
        </authorList>
    </citation>
    <scope>NUCLEOTIDE SEQUENCE [LARGE SCALE GENOMIC DNA]</scope>
    <source>
        <strain evidence="2">ATCC 700491 / DSM 11845 / VT8</strain>
    </source>
</reference>
<dbReference type="KEGG" id="maq:Maqu_1507"/>
<accession>A1U0S2</accession>
<dbReference type="AlphaFoldDB" id="A1U0S2"/>
<dbReference type="OrthoDB" id="6371738at2"/>
<dbReference type="HOGENOM" id="CLU_2617840_0_0_6"/>
<name>A1U0S2_MARN8</name>
<evidence type="ECO:0000313" key="2">
    <source>
        <dbReference type="Proteomes" id="UP000000998"/>
    </source>
</evidence>
<sequence length="79" mass="8631">MTNVTPLHPTPTTIYRYKAGDITRALAEGLKHEGIAADIEKVLHDVLFFPEHDADEQYGALCAASNTIYNLLYANGTAP</sequence>